<dbReference type="EMBL" id="CP038817">
    <property type="protein sequence ID" value="QEN10108.1"/>
    <property type="molecule type" value="Genomic_DNA"/>
</dbReference>
<dbReference type="GeneID" id="78223617"/>
<dbReference type="InterPro" id="IPR009061">
    <property type="entry name" value="DNA-bd_dom_put_sf"/>
</dbReference>
<dbReference type="Gene3D" id="1.10.1660.10">
    <property type="match status" value="1"/>
</dbReference>
<dbReference type="Proteomes" id="UP000254867">
    <property type="component" value="Unassembled WGS sequence"/>
</dbReference>
<dbReference type="EMBL" id="UGHH01000002">
    <property type="protein sequence ID" value="STO64564.1"/>
    <property type="molecule type" value="Genomic_DNA"/>
</dbReference>
<evidence type="ECO:0000313" key="3">
    <source>
        <dbReference type="Proteomes" id="UP000254867"/>
    </source>
</evidence>
<reference evidence="2 3" key="1">
    <citation type="submission" date="2018-06" db="EMBL/GenBank/DDBJ databases">
        <authorList>
            <consortium name="Pathogen Informatics"/>
            <person name="Doyle S."/>
        </authorList>
    </citation>
    <scope>NUCLEOTIDE SEQUENCE [LARGE SCALE GENOMIC DNA]</scope>
    <source>
        <strain evidence="2 3">NCTC10794</strain>
    </source>
</reference>
<reference evidence="1 4" key="2">
    <citation type="submission" date="2019-04" db="EMBL/GenBank/DDBJ databases">
        <title>Complete Genome and Methylome Analysis of Haemophilus haemolyticus NEB129.</title>
        <authorList>
            <person name="Fomenkov A."/>
            <person name="Roberts R.J."/>
            <person name="Anton B.P."/>
            <person name="Vincze T."/>
        </authorList>
    </citation>
    <scope>NUCLEOTIDE SEQUENCE [LARGE SCALE GENOMIC DNA]</scope>
    <source>
        <strain evidence="1 4">NEB129</strain>
    </source>
</reference>
<evidence type="ECO:0000313" key="2">
    <source>
        <dbReference type="EMBL" id="STO64564.1"/>
    </source>
</evidence>
<accession>A0A377I281</accession>
<sequence>MTYEDYEIYSVSEYAEIKKVSTETIRRWIKQSLVKSYRVGKGKKRAHFYVLVPR</sequence>
<gene>
    <name evidence="1" type="ORF">E5Q53_00780</name>
    <name evidence="2" type="ORF">NCTC10794_01632</name>
</gene>
<evidence type="ECO:0000313" key="4">
    <source>
        <dbReference type="Proteomes" id="UP000323974"/>
    </source>
</evidence>
<dbReference type="AlphaFoldDB" id="A0A377I281"/>
<name>A0A377I281_HAEPH</name>
<organism evidence="2 3">
    <name type="scientific">Haemophilus parahaemolyticus</name>
    <dbReference type="NCBI Taxonomy" id="735"/>
    <lineage>
        <taxon>Bacteria</taxon>
        <taxon>Pseudomonadati</taxon>
        <taxon>Pseudomonadota</taxon>
        <taxon>Gammaproteobacteria</taxon>
        <taxon>Pasteurellales</taxon>
        <taxon>Pasteurellaceae</taxon>
        <taxon>Haemophilus</taxon>
    </lineage>
</organism>
<protein>
    <submittedName>
        <fullName evidence="1">MerR family transcriptional regulator</fullName>
    </submittedName>
</protein>
<dbReference type="RefSeq" id="WP_114987824.1">
    <property type="nucleotide sequence ID" value="NZ_CP038817.1"/>
</dbReference>
<proteinExistence type="predicted"/>
<dbReference type="KEGG" id="hpaa:E5Q53_00780"/>
<dbReference type="Proteomes" id="UP000323974">
    <property type="component" value="Chromosome"/>
</dbReference>
<evidence type="ECO:0000313" key="1">
    <source>
        <dbReference type="EMBL" id="QEN10108.1"/>
    </source>
</evidence>
<dbReference type="SUPFAM" id="SSF46955">
    <property type="entry name" value="Putative DNA-binding domain"/>
    <property type="match status" value="1"/>
</dbReference>